<evidence type="ECO:0000256" key="13">
    <source>
        <dbReference type="ARBA" id="ARBA00049229"/>
    </source>
</evidence>
<evidence type="ECO:0000256" key="3">
    <source>
        <dbReference type="ARBA" id="ARBA00004824"/>
    </source>
</evidence>
<dbReference type="GO" id="GO:0008652">
    <property type="term" value="P:amino acid biosynthetic process"/>
    <property type="evidence" value="ECO:0007669"/>
    <property type="project" value="UniProtKB-ARBA"/>
</dbReference>
<keyword evidence="14" id="KW-0032">Aminotransferase</keyword>
<dbReference type="AlphaFoldDB" id="A0A931I6J3"/>
<evidence type="ECO:0000256" key="11">
    <source>
        <dbReference type="ARBA" id="ARBA00048212"/>
    </source>
</evidence>
<reference evidence="14" key="1">
    <citation type="submission" date="2020-12" db="EMBL/GenBank/DDBJ databases">
        <title>Methylobrevis albus sp. nov., isolated from fresh water lack sediment.</title>
        <authorList>
            <person name="Zou Q."/>
        </authorList>
    </citation>
    <scope>NUCLEOTIDE SEQUENCE</scope>
    <source>
        <strain evidence="14">L22</strain>
    </source>
</reference>
<dbReference type="GO" id="GO:0005829">
    <property type="term" value="C:cytosol"/>
    <property type="evidence" value="ECO:0007669"/>
    <property type="project" value="TreeGrafter"/>
</dbReference>
<organism evidence="14 15">
    <name type="scientific">Methylobrevis albus</name>
    <dbReference type="NCBI Taxonomy" id="2793297"/>
    <lineage>
        <taxon>Bacteria</taxon>
        <taxon>Pseudomonadati</taxon>
        <taxon>Pseudomonadota</taxon>
        <taxon>Alphaproteobacteria</taxon>
        <taxon>Hyphomicrobiales</taxon>
        <taxon>Pleomorphomonadaceae</taxon>
        <taxon>Methylobrevis</taxon>
    </lineage>
</organism>
<dbReference type="Gene3D" id="3.30.470.10">
    <property type="match status" value="1"/>
</dbReference>
<dbReference type="PANTHER" id="PTHR42743:SF11">
    <property type="entry name" value="AMINODEOXYCHORISMATE LYASE"/>
    <property type="match status" value="1"/>
</dbReference>
<comment type="similarity">
    <text evidence="6">Belongs to the class-IV pyridoxal-phosphate-dependent aminotransferase family.</text>
</comment>
<comment type="cofactor">
    <cofactor evidence="1">
        <name>pyridoxal 5'-phosphate</name>
        <dbReference type="ChEBI" id="CHEBI:597326"/>
    </cofactor>
</comment>
<dbReference type="Pfam" id="PF01063">
    <property type="entry name" value="Aminotran_4"/>
    <property type="match status" value="1"/>
</dbReference>
<dbReference type="InterPro" id="IPR043132">
    <property type="entry name" value="BCAT-like_C"/>
</dbReference>
<evidence type="ECO:0000256" key="4">
    <source>
        <dbReference type="ARBA" id="ARBA00004931"/>
    </source>
</evidence>
<dbReference type="Gene3D" id="3.20.10.10">
    <property type="entry name" value="D-amino Acid Aminotransferase, subunit A, domain 2"/>
    <property type="match status" value="1"/>
</dbReference>
<comment type="pathway">
    <text evidence="5">Amino-acid biosynthesis; L-leucine biosynthesis; L-leucine from 3-methyl-2-oxobutanoate: step 4/4.</text>
</comment>
<protein>
    <recommendedName>
        <fullName evidence="8">Probable branched-chain-amino-acid aminotransferase</fullName>
        <ecNumber evidence="7">2.6.1.42</ecNumber>
    </recommendedName>
</protein>
<evidence type="ECO:0000256" key="6">
    <source>
        <dbReference type="ARBA" id="ARBA00009320"/>
    </source>
</evidence>
<dbReference type="EC" id="2.6.1.42" evidence="7"/>
<evidence type="ECO:0000256" key="1">
    <source>
        <dbReference type="ARBA" id="ARBA00001933"/>
    </source>
</evidence>
<evidence type="ECO:0000313" key="15">
    <source>
        <dbReference type="Proteomes" id="UP000631694"/>
    </source>
</evidence>
<dbReference type="GO" id="GO:0004084">
    <property type="term" value="F:branched-chain-amino-acid transaminase activity"/>
    <property type="evidence" value="ECO:0007669"/>
    <property type="project" value="UniProtKB-EC"/>
</dbReference>
<keyword evidence="10" id="KW-0028">Amino-acid biosynthesis</keyword>
<dbReference type="PANTHER" id="PTHR42743">
    <property type="entry name" value="AMINO-ACID AMINOTRANSFERASE"/>
    <property type="match status" value="1"/>
</dbReference>
<proteinExistence type="inferred from homology"/>
<evidence type="ECO:0000256" key="8">
    <source>
        <dbReference type="ARBA" id="ARBA00014472"/>
    </source>
</evidence>
<comment type="catalytic activity">
    <reaction evidence="12">
        <text>L-isoleucine + 2-oxoglutarate = (S)-3-methyl-2-oxopentanoate + L-glutamate</text>
        <dbReference type="Rhea" id="RHEA:24801"/>
        <dbReference type="ChEBI" id="CHEBI:16810"/>
        <dbReference type="ChEBI" id="CHEBI:29985"/>
        <dbReference type="ChEBI" id="CHEBI:35146"/>
        <dbReference type="ChEBI" id="CHEBI:58045"/>
        <dbReference type="EC" id="2.6.1.42"/>
    </reaction>
</comment>
<dbReference type="FunFam" id="3.20.10.10:FF:000002">
    <property type="entry name" value="D-alanine aminotransferase"/>
    <property type="match status" value="1"/>
</dbReference>
<comment type="caution">
    <text evidence="14">The sequence shown here is derived from an EMBL/GenBank/DDBJ whole genome shotgun (WGS) entry which is preliminary data.</text>
</comment>
<keyword evidence="9" id="KW-0663">Pyridoxal phosphate</keyword>
<name>A0A931I6J3_9HYPH</name>
<keyword evidence="14" id="KW-0808">Transferase</keyword>
<dbReference type="EMBL" id="JADZLT010000056">
    <property type="protein sequence ID" value="MBH0239736.1"/>
    <property type="molecule type" value="Genomic_DNA"/>
</dbReference>
<evidence type="ECO:0000313" key="14">
    <source>
        <dbReference type="EMBL" id="MBH0239736.1"/>
    </source>
</evidence>
<gene>
    <name evidence="14" type="ORF">I5731_18095</name>
</gene>
<comment type="catalytic activity">
    <reaction evidence="13">
        <text>L-leucine + 2-oxoglutarate = 4-methyl-2-oxopentanoate + L-glutamate</text>
        <dbReference type="Rhea" id="RHEA:18321"/>
        <dbReference type="ChEBI" id="CHEBI:16810"/>
        <dbReference type="ChEBI" id="CHEBI:17865"/>
        <dbReference type="ChEBI" id="CHEBI:29985"/>
        <dbReference type="ChEBI" id="CHEBI:57427"/>
        <dbReference type="EC" id="2.6.1.42"/>
    </reaction>
</comment>
<comment type="catalytic activity">
    <reaction evidence="11">
        <text>L-valine + 2-oxoglutarate = 3-methyl-2-oxobutanoate + L-glutamate</text>
        <dbReference type="Rhea" id="RHEA:24813"/>
        <dbReference type="ChEBI" id="CHEBI:11851"/>
        <dbReference type="ChEBI" id="CHEBI:16810"/>
        <dbReference type="ChEBI" id="CHEBI:29985"/>
        <dbReference type="ChEBI" id="CHEBI:57762"/>
        <dbReference type="EC" id="2.6.1.42"/>
    </reaction>
</comment>
<evidence type="ECO:0000256" key="5">
    <source>
        <dbReference type="ARBA" id="ARBA00005072"/>
    </source>
</evidence>
<evidence type="ECO:0000256" key="2">
    <source>
        <dbReference type="ARBA" id="ARBA00003109"/>
    </source>
</evidence>
<dbReference type="GO" id="GO:0009082">
    <property type="term" value="P:branched-chain amino acid biosynthetic process"/>
    <property type="evidence" value="ECO:0007669"/>
    <property type="project" value="UniProtKB-KW"/>
</dbReference>
<comment type="pathway">
    <text evidence="3">Amino-acid biosynthesis; L-isoleucine biosynthesis; L-isoleucine from 2-oxobutanoate: step 4/4.</text>
</comment>
<comment type="pathway">
    <text evidence="4">Amino-acid biosynthesis; L-valine biosynthesis; L-valine from pyruvate: step 4/4.</text>
</comment>
<accession>A0A931I6J3</accession>
<dbReference type="InterPro" id="IPR043131">
    <property type="entry name" value="BCAT-like_N"/>
</dbReference>
<evidence type="ECO:0000256" key="9">
    <source>
        <dbReference type="ARBA" id="ARBA00022898"/>
    </source>
</evidence>
<keyword evidence="15" id="KW-1185">Reference proteome</keyword>
<evidence type="ECO:0000256" key="12">
    <source>
        <dbReference type="ARBA" id="ARBA00048798"/>
    </source>
</evidence>
<sequence>MIWADGRLQDGPLLAIAAGDRGLTLADGLFETILVARGRPHRLDEHLGRLAAGAAVLRFAAPLDEVRAAVLALAATEPGRAALRVTVTRGAGARGLALPAVPQPTVFGSIAPFDTGLVFRPVTLATSAIRRNEQSPLSRVKSLAYMDNVLALAEAVDAGAGDALLLNTAGRVACTSAGNLFAVVDGVLATPPVEDGVLPGIARAELLAAGRIAGLAVAERSLSPADLAAASAVFSTNSLRLVTPVTAIDGRAVEDRAGIAAAALALLQRGVDAVAAGGEPLVS</sequence>
<dbReference type="InterPro" id="IPR001544">
    <property type="entry name" value="Aminotrans_IV"/>
</dbReference>
<evidence type="ECO:0000256" key="7">
    <source>
        <dbReference type="ARBA" id="ARBA00013053"/>
    </source>
</evidence>
<dbReference type="InterPro" id="IPR050571">
    <property type="entry name" value="Class-IV_PLP-Dep_Aminotrnsfr"/>
</dbReference>
<keyword evidence="10" id="KW-0100">Branched-chain amino acid biosynthesis</keyword>
<dbReference type="RefSeq" id="WP_197312816.1">
    <property type="nucleotide sequence ID" value="NZ_JADZLT010000056.1"/>
</dbReference>
<dbReference type="SUPFAM" id="SSF56752">
    <property type="entry name" value="D-aminoacid aminotransferase-like PLP-dependent enzymes"/>
    <property type="match status" value="1"/>
</dbReference>
<comment type="function">
    <text evidence="2">Acts on leucine, isoleucine and valine.</text>
</comment>
<dbReference type="InterPro" id="IPR036038">
    <property type="entry name" value="Aminotransferase-like"/>
</dbReference>
<dbReference type="Proteomes" id="UP000631694">
    <property type="component" value="Unassembled WGS sequence"/>
</dbReference>
<evidence type="ECO:0000256" key="10">
    <source>
        <dbReference type="ARBA" id="ARBA00023304"/>
    </source>
</evidence>